<accession>A0A2R5GK55</accession>
<keyword evidence="5" id="KW-1185">Reference proteome</keyword>
<feature type="compositionally biased region" description="Acidic residues" evidence="2">
    <location>
        <begin position="1"/>
        <end position="21"/>
    </location>
</feature>
<feature type="coiled-coil region" evidence="1">
    <location>
        <begin position="937"/>
        <end position="978"/>
    </location>
</feature>
<feature type="compositionally biased region" description="Low complexity" evidence="2">
    <location>
        <begin position="22"/>
        <end position="39"/>
    </location>
</feature>
<feature type="compositionally biased region" description="Basic and acidic residues" evidence="2">
    <location>
        <begin position="609"/>
        <end position="619"/>
    </location>
</feature>
<gene>
    <name evidence="4" type="ORF">FCC1311_048822</name>
</gene>
<feature type="region of interest" description="Disordered" evidence="2">
    <location>
        <begin position="1579"/>
        <end position="1606"/>
    </location>
</feature>
<feature type="compositionally biased region" description="Acidic residues" evidence="2">
    <location>
        <begin position="474"/>
        <end position="485"/>
    </location>
</feature>
<evidence type="ECO:0000313" key="4">
    <source>
        <dbReference type="EMBL" id="GBG28661.1"/>
    </source>
</evidence>
<feature type="region of interest" description="Disordered" evidence="2">
    <location>
        <begin position="1008"/>
        <end position="1105"/>
    </location>
</feature>
<feature type="region of interest" description="Disordered" evidence="2">
    <location>
        <begin position="431"/>
        <end position="517"/>
    </location>
</feature>
<feature type="transmembrane region" description="Helical" evidence="3">
    <location>
        <begin position="1422"/>
        <end position="1443"/>
    </location>
</feature>
<feature type="region of interest" description="Disordered" evidence="2">
    <location>
        <begin position="257"/>
        <end position="304"/>
    </location>
</feature>
<comment type="caution">
    <text evidence="4">The sequence shown here is derived from an EMBL/GenBank/DDBJ whole genome shotgun (WGS) entry which is preliminary data.</text>
</comment>
<keyword evidence="1" id="KW-0175">Coiled coil</keyword>
<dbReference type="PANTHER" id="PTHR23159">
    <property type="entry name" value="CENTROSOMAL PROTEIN 2"/>
    <property type="match status" value="1"/>
</dbReference>
<feature type="compositionally biased region" description="Basic and acidic residues" evidence="2">
    <location>
        <begin position="431"/>
        <end position="454"/>
    </location>
</feature>
<keyword evidence="3" id="KW-1133">Transmembrane helix</keyword>
<reference evidence="4 5" key="1">
    <citation type="submission" date="2017-12" db="EMBL/GenBank/DDBJ databases">
        <title>Sequencing, de novo assembly and annotation of complete genome of a new Thraustochytrid species, strain FCC1311.</title>
        <authorList>
            <person name="Sedici K."/>
            <person name="Godart F."/>
            <person name="Aiese Cigliano R."/>
            <person name="Sanseverino W."/>
            <person name="Barakat M."/>
            <person name="Ortet P."/>
            <person name="Marechal E."/>
            <person name="Cagnac O."/>
            <person name="Amato A."/>
        </authorList>
    </citation>
    <scope>NUCLEOTIDE SEQUENCE [LARGE SCALE GENOMIC DNA]</scope>
</reference>
<feature type="region of interest" description="Disordered" evidence="2">
    <location>
        <begin position="367"/>
        <end position="413"/>
    </location>
</feature>
<evidence type="ECO:0000256" key="1">
    <source>
        <dbReference type="SAM" id="Coils"/>
    </source>
</evidence>
<keyword evidence="3" id="KW-0472">Membrane</keyword>
<feature type="region of interest" description="Disordered" evidence="2">
    <location>
        <begin position="1"/>
        <end position="55"/>
    </location>
</feature>
<feature type="region of interest" description="Disordered" evidence="2">
    <location>
        <begin position="544"/>
        <end position="619"/>
    </location>
</feature>
<feature type="transmembrane region" description="Helical" evidence="3">
    <location>
        <begin position="1510"/>
        <end position="1538"/>
    </location>
</feature>
<organism evidence="4 5">
    <name type="scientific">Hondaea fermentalgiana</name>
    <dbReference type="NCBI Taxonomy" id="2315210"/>
    <lineage>
        <taxon>Eukaryota</taxon>
        <taxon>Sar</taxon>
        <taxon>Stramenopiles</taxon>
        <taxon>Bigyra</taxon>
        <taxon>Labyrinthulomycetes</taxon>
        <taxon>Thraustochytrida</taxon>
        <taxon>Thraustochytriidae</taxon>
        <taxon>Hondaea</taxon>
    </lineage>
</organism>
<feature type="transmembrane region" description="Helical" evidence="3">
    <location>
        <begin position="1544"/>
        <end position="1569"/>
    </location>
</feature>
<dbReference type="EMBL" id="BEYU01000046">
    <property type="protein sequence ID" value="GBG28661.1"/>
    <property type="molecule type" value="Genomic_DNA"/>
</dbReference>
<feature type="compositionally biased region" description="Low complexity" evidence="2">
    <location>
        <begin position="1019"/>
        <end position="1033"/>
    </location>
</feature>
<feature type="compositionally biased region" description="Polar residues" evidence="2">
    <location>
        <begin position="282"/>
        <end position="297"/>
    </location>
</feature>
<feature type="compositionally biased region" description="Polar residues" evidence="2">
    <location>
        <begin position="554"/>
        <end position="563"/>
    </location>
</feature>
<feature type="transmembrane region" description="Helical" evidence="3">
    <location>
        <begin position="1333"/>
        <end position="1353"/>
    </location>
</feature>
<feature type="transmembrane region" description="Helical" evidence="3">
    <location>
        <begin position="1455"/>
        <end position="1480"/>
    </location>
</feature>
<keyword evidence="3" id="KW-0812">Transmembrane</keyword>
<feature type="transmembrane region" description="Helical" evidence="3">
    <location>
        <begin position="1233"/>
        <end position="1259"/>
    </location>
</feature>
<evidence type="ECO:0000313" key="5">
    <source>
        <dbReference type="Proteomes" id="UP000241890"/>
    </source>
</evidence>
<feature type="compositionally biased region" description="Basic and acidic residues" evidence="2">
    <location>
        <begin position="1068"/>
        <end position="1086"/>
    </location>
</feature>
<dbReference type="InParanoid" id="A0A2R5GK55"/>
<proteinExistence type="predicted"/>
<feature type="coiled-coil region" evidence="1">
    <location>
        <begin position="815"/>
        <end position="900"/>
    </location>
</feature>
<dbReference type="Proteomes" id="UP000241890">
    <property type="component" value="Unassembled WGS sequence"/>
</dbReference>
<feature type="region of interest" description="Disordered" evidence="2">
    <location>
        <begin position="695"/>
        <end position="736"/>
    </location>
</feature>
<sequence>MASADDEGGPVEGEDGGELEQQDLQQEQQQLEQQQLEQQSQPRQQHDVGPQQREVRELRKALESRDHALREIKTKTKEFVQKLRADIAQRDEELKAAAEREQTLKSKARSAVTKLQENLAQVKTQLEDAHVKLNETQGKADEAEQLREKLAQIETGELASRNAAETQAQERISSLEADLAVVRKQLAERIDDAETQAQERAALETNLAAAKAQIEASQSLEQEFAKAKDKFAQAEAARDEAQARIVNLEANLADVSSKAQEESARLAAQLEESHEQLARIQEQVSEAKNGQEASSAERQAHERIAALEADLADAANKAEEANADLAAVRKELVDTRAERDASARDVDATVRERIAALEAEIAHAKNAEVTSPRSTGASAAVPEEDLLGFGDMEVSSAAAEPGPPAKDAIETHETDWERLCRDLQEEVNDLRDKLATRDKLAGLEQKGLESRRDFDIEEEEEEEEVSAAPSRNEEDGDDNDDDDDDKVANQGNAAWRAQVDELEETVARLQSEREASTKTFAEAENAHQERILALKSRVQALEEDLAEAKRDSAETSAAQSNETKAALEAALAEKQSALDESAQSLSQTQNELAEARRALEEAQANAAEALDKEGKVSREKIQALERKLAETESDLAAAAASNTQEHALIAQLQGKLTDREGAVASLETQLSQAQATANARETALGELETALAEANTASAKAGEDAAALRTERDHAAEQLREYEERSAQDVESRERELASLKEVLRESESDRDELREALARANASIARLEEAEVAMQARHREEIDRFERAQEKAEAGHREALQSVQERQALAVAARIEQESLVERLEDDLKRERAEASEMKRKAKAYVDALMKKQGDAVQAARSEAEKEVAAATKAHAAELETLREELESAQHELASLAQVKDARIKELEGLLVETASATRREAEAIRLTEQEMQSIVDAKAEEVRTHKRLRQQAKKEALSLASQVEDLQERLQMMTRRVDSVLLPRLREASSSARDIEWRLDAALSANEAQDHRSRVQSFGSSGRISSFSHASVATDSSNDGLDVGSDDENDDEEANVFGHGAAAMGSKKEDEENEGGARARRPSEDASQQQQEQRKSNMQASAARVDRLQRQLAVLNSSLARIQGKSREICDLALEETSPWTVLSDSLRRTVEDCFVTGAAAGLLKMVSVLGREDVWVPCTSAESLCEESMPFGAAGVCNVTTGICACPEGYSGKDDWMLFNDCRVNEDLQLAVWVIAVFIAVITFCTSTFGIIYLLCHWNIADKQLRRLSSMHPKLQKANSKTSLSSFDSPPPSPVVTRESRLESLERMPTPNESLRSKRRTKQIRKRQRWTFLSMTLFLAWSFGAIMYYLSFLAGNYRYDSFFAQDFGMCLSATSIFAGLWAFFLIWFQQLPSLRLYGKLFGVESLLIRRPKFVQYSTYARIAAISIINVVLLLIYPYAVDTSVEAQTMLDSVLLIFLTIYVLDFVVTALFLARILYKLFMTLKTLSNLAKERGVTSGAEQTTFNKALATIIIVTKVILVLGPIAVLLLMAAAFVRSVRTRMYLALNLVVLIGNLVCAFAVFIFVFRLAGEKRRRSLPSAPTNMDFSSDDEEAVSPSVSHMRL</sequence>
<protein>
    <submittedName>
        <fullName evidence="4">Uncharacterized protein</fullName>
    </submittedName>
</protein>
<feature type="region of interest" description="Disordered" evidence="2">
    <location>
        <begin position="1282"/>
        <end position="1324"/>
    </location>
</feature>
<name>A0A2R5GK55_9STRA</name>
<feature type="transmembrane region" description="Helical" evidence="3">
    <location>
        <begin position="1365"/>
        <end position="1391"/>
    </location>
</feature>
<dbReference type="PANTHER" id="PTHR23159:SF31">
    <property type="entry name" value="CENTROSOME-ASSOCIATED PROTEIN CEP250 ISOFORM X1"/>
    <property type="match status" value="1"/>
</dbReference>
<feature type="compositionally biased region" description="Acidic residues" evidence="2">
    <location>
        <begin position="455"/>
        <end position="465"/>
    </location>
</feature>
<feature type="compositionally biased region" description="Low complexity" evidence="2">
    <location>
        <begin position="564"/>
        <end position="574"/>
    </location>
</feature>
<evidence type="ECO:0000256" key="3">
    <source>
        <dbReference type="SAM" id="Phobius"/>
    </source>
</evidence>
<evidence type="ECO:0000256" key="2">
    <source>
        <dbReference type="SAM" id="MobiDB-lite"/>
    </source>
</evidence>
<feature type="compositionally biased region" description="Basic and acidic residues" evidence="2">
    <location>
        <begin position="709"/>
        <end position="736"/>
    </location>
</feature>
<feature type="compositionally biased region" description="Acidic residues" evidence="2">
    <location>
        <begin position="1046"/>
        <end position="1056"/>
    </location>
</feature>
<feature type="compositionally biased region" description="Polar residues" evidence="2">
    <location>
        <begin position="1087"/>
        <end position="1102"/>
    </location>
</feature>
<feature type="compositionally biased region" description="Polar residues" evidence="2">
    <location>
        <begin position="368"/>
        <end position="377"/>
    </location>
</feature>